<sequence length="591" mass="63221">MTFPPERLLLPLLLGAAAMAAPLAAAPGDAALAEAEAALTREDGVAAELAGKRALEAGAARADVAALVGEGELLQGDLADARSWLGDADFSDATRTRGLSALARLQMAEENFPAAIATYDLMISEGRESAALWVDIGRMRYRLGLHHQALEAARRAVELDGRDPRALEFKAQLTRDAEGVVPSLALFRRALETAPTDKALMQQYAATLGDAGEYRRMLHAVRALVKEHGNDPFAFYLQAVMAARAGQDDLARRLWWRTEGQFDGNAAGLIVNGVLEYRSGNPAVAVELFDSLRRMQPMSDVALLLYARALVANGEANAALAVLEPHAQRPDASPYMLMLAARAHEQLGDRVRAGDYLDRASFAVAQHGRAMPAFLPRDAAGRITHPANPLLQLREMLNEGDLPGALAMVEQLNRQYEGSADLQMLAGDVHLLAGSRDRAMDYYQKAAQIRRDWPLVLRLVTLHNASPEKARAVLASYLAGNPRQQAAAALLGRMHRDANNPARATALLRHAAALGAGGRDPLLLADLAQMEAALGNGAAALTHAGEAHRLWRGNRNVARVFGRIREMQGDAGSGTAALLAKAQGTGTSPSP</sequence>
<evidence type="ECO:0000256" key="2">
    <source>
        <dbReference type="SAM" id="SignalP"/>
    </source>
</evidence>
<evidence type="ECO:0000313" key="4">
    <source>
        <dbReference type="Proteomes" id="UP001595378"/>
    </source>
</evidence>
<dbReference type="SUPFAM" id="SSF48452">
    <property type="entry name" value="TPR-like"/>
    <property type="match status" value="2"/>
</dbReference>
<dbReference type="SMART" id="SM00028">
    <property type="entry name" value="TPR"/>
    <property type="match status" value="4"/>
</dbReference>
<gene>
    <name evidence="3" type="ORF">ACFODK_00300</name>
</gene>
<comment type="caution">
    <text evidence="3">The sequence shown here is derived from an EMBL/GenBank/DDBJ whole genome shotgun (WGS) entry which is preliminary data.</text>
</comment>
<dbReference type="PROSITE" id="PS50005">
    <property type="entry name" value="TPR"/>
    <property type="match status" value="1"/>
</dbReference>
<organism evidence="3 4">
    <name type="scientific">Alteraurantiacibacter lauratis</name>
    <dbReference type="NCBI Taxonomy" id="2054627"/>
    <lineage>
        <taxon>Bacteria</taxon>
        <taxon>Pseudomonadati</taxon>
        <taxon>Pseudomonadota</taxon>
        <taxon>Alphaproteobacteria</taxon>
        <taxon>Sphingomonadales</taxon>
        <taxon>Erythrobacteraceae</taxon>
        <taxon>Alteraurantiacibacter</taxon>
    </lineage>
</organism>
<feature type="chain" id="PRO_5046398285" evidence="2">
    <location>
        <begin position="21"/>
        <end position="591"/>
    </location>
</feature>
<keyword evidence="2" id="KW-0732">Signal</keyword>
<protein>
    <submittedName>
        <fullName evidence="3">Tetratricopeptide repeat protein</fullName>
    </submittedName>
</protein>
<evidence type="ECO:0000313" key="3">
    <source>
        <dbReference type="EMBL" id="MFC3099330.1"/>
    </source>
</evidence>
<keyword evidence="4" id="KW-1185">Reference proteome</keyword>
<dbReference type="PANTHER" id="PTHR12558">
    <property type="entry name" value="CELL DIVISION CYCLE 16,23,27"/>
    <property type="match status" value="1"/>
</dbReference>
<dbReference type="Gene3D" id="1.25.40.10">
    <property type="entry name" value="Tetratricopeptide repeat domain"/>
    <property type="match status" value="3"/>
</dbReference>
<reference evidence="4" key="1">
    <citation type="journal article" date="2019" name="Int. J. Syst. Evol. Microbiol.">
        <title>The Global Catalogue of Microorganisms (GCM) 10K type strain sequencing project: providing services to taxonomists for standard genome sequencing and annotation.</title>
        <authorList>
            <consortium name="The Broad Institute Genomics Platform"/>
            <consortium name="The Broad Institute Genome Sequencing Center for Infectious Disease"/>
            <person name="Wu L."/>
            <person name="Ma J."/>
        </authorList>
    </citation>
    <scope>NUCLEOTIDE SEQUENCE [LARGE SCALE GENOMIC DNA]</scope>
    <source>
        <strain evidence="4">KCTC 52606</strain>
    </source>
</reference>
<dbReference type="Pfam" id="PF13432">
    <property type="entry name" value="TPR_16"/>
    <property type="match status" value="2"/>
</dbReference>
<name>A0ABV7ED30_9SPHN</name>
<accession>A0ABV7ED30</accession>
<evidence type="ECO:0000256" key="1">
    <source>
        <dbReference type="PROSITE-ProRule" id="PRU00339"/>
    </source>
</evidence>
<proteinExistence type="predicted"/>
<dbReference type="InterPro" id="IPR011990">
    <property type="entry name" value="TPR-like_helical_dom_sf"/>
</dbReference>
<dbReference type="PANTHER" id="PTHR12558:SF13">
    <property type="entry name" value="CELL DIVISION CYCLE PROTEIN 27 HOMOLOG"/>
    <property type="match status" value="1"/>
</dbReference>
<dbReference type="InterPro" id="IPR019734">
    <property type="entry name" value="TPR_rpt"/>
</dbReference>
<dbReference type="EMBL" id="JBHRSU010000001">
    <property type="protein sequence ID" value="MFC3099330.1"/>
    <property type="molecule type" value="Genomic_DNA"/>
</dbReference>
<dbReference type="Pfam" id="PF14559">
    <property type="entry name" value="TPR_19"/>
    <property type="match status" value="1"/>
</dbReference>
<keyword evidence="1" id="KW-0802">TPR repeat</keyword>
<dbReference type="Proteomes" id="UP001595378">
    <property type="component" value="Unassembled WGS sequence"/>
</dbReference>
<dbReference type="RefSeq" id="WP_336917465.1">
    <property type="nucleotide sequence ID" value="NZ_JBANRN010000001.1"/>
</dbReference>
<feature type="repeat" description="TPR" evidence="1">
    <location>
        <begin position="130"/>
        <end position="163"/>
    </location>
</feature>
<feature type="signal peptide" evidence="2">
    <location>
        <begin position="1"/>
        <end position="20"/>
    </location>
</feature>